<evidence type="ECO:0000256" key="4">
    <source>
        <dbReference type="ARBA" id="ARBA00010318"/>
    </source>
</evidence>
<reference evidence="14" key="1">
    <citation type="journal article" date="2014" name="Int. J. Syst. Evol. Microbiol.">
        <title>Complete genome sequence of Corynebacterium casei LMG S-19264T (=DSM 44701T), isolated from a smear-ripened cheese.</title>
        <authorList>
            <consortium name="US DOE Joint Genome Institute (JGI-PGF)"/>
            <person name="Walter F."/>
            <person name="Albersmeier A."/>
            <person name="Kalinowski J."/>
            <person name="Ruckert C."/>
        </authorList>
    </citation>
    <scope>NUCLEOTIDE SEQUENCE</scope>
    <source>
        <strain evidence="14">CGMCC 1.12360</strain>
    </source>
</reference>
<keyword evidence="8 11" id="KW-0560">Oxidoreductase</keyword>
<dbReference type="PANTHER" id="PTHR21371">
    <property type="entry name" value="KETOL-ACID REDUCTOISOMERASE, MITOCHONDRIAL"/>
    <property type="match status" value="1"/>
</dbReference>
<dbReference type="Pfam" id="PF07991">
    <property type="entry name" value="KARI_N"/>
    <property type="match status" value="1"/>
</dbReference>
<keyword evidence="5 11" id="KW-0028">Amino-acid biosynthesis</keyword>
<organism evidence="14 15">
    <name type="scientific">Compostibacillus humi</name>
    <dbReference type="NCBI Taxonomy" id="1245525"/>
    <lineage>
        <taxon>Bacteria</taxon>
        <taxon>Bacillati</taxon>
        <taxon>Bacillota</taxon>
        <taxon>Bacilli</taxon>
        <taxon>Bacillales</taxon>
        <taxon>Bacillaceae</taxon>
        <taxon>Compostibacillus</taxon>
    </lineage>
</organism>
<evidence type="ECO:0000256" key="2">
    <source>
        <dbReference type="ARBA" id="ARBA00004864"/>
    </source>
</evidence>
<evidence type="ECO:0000256" key="10">
    <source>
        <dbReference type="NCBIfam" id="TIGR00465"/>
    </source>
</evidence>
<evidence type="ECO:0000313" key="15">
    <source>
        <dbReference type="Proteomes" id="UP000602050"/>
    </source>
</evidence>
<comment type="caution">
    <text evidence="14">The sequence shown here is derived from an EMBL/GenBank/DDBJ whole genome shotgun (WGS) entry which is preliminary data.</text>
</comment>
<evidence type="ECO:0000256" key="6">
    <source>
        <dbReference type="ARBA" id="ARBA00022723"/>
    </source>
</evidence>
<comment type="cofactor">
    <cofactor evidence="1">
        <name>Mg(2+)</name>
        <dbReference type="ChEBI" id="CHEBI:18420"/>
    </cofactor>
</comment>
<dbReference type="PROSITE" id="PS51850">
    <property type="entry name" value="KARI_N"/>
    <property type="match status" value="1"/>
</dbReference>
<dbReference type="PANTHER" id="PTHR21371:SF1">
    <property type="entry name" value="KETOL-ACID REDUCTOISOMERASE, MITOCHONDRIAL"/>
    <property type="match status" value="1"/>
</dbReference>
<dbReference type="Proteomes" id="UP000602050">
    <property type="component" value="Unassembled WGS sequence"/>
</dbReference>
<reference evidence="14" key="2">
    <citation type="submission" date="2020-09" db="EMBL/GenBank/DDBJ databases">
        <authorList>
            <person name="Sun Q."/>
            <person name="Zhou Y."/>
        </authorList>
    </citation>
    <scope>NUCLEOTIDE SEQUENCE</scope>
    <source>
        <strain evidence="14">CGMCC 1.12360</strain>
    </source>
</reference>
<feature type="binding site" evidence="11">
    <location>
        <position position="191"/>
    </location>
    <ligand>
        <name>Mg(2+)</name>
        <dbReference type="ChEBI" id="CHEBI:18420"/>
        <label>1</label>
    </ligand>
</feature>
<feature type="domain" description="KARI C-terminal knotted" evidence="13">
    <location>
        <begin position="183"/>
        <end position="327"/>
    </location>
</feature>
<dbReference type="EC" id="1.1.1.86" evidence="10"/>
<dbReference type="Pfam" id="PF01450">
    <property type="entry name" value="KARI_C"/>
    <property type="match status" value="1"/>
</dbReference>
<comment type="pathway">
    <text evidence="3">Amino-acid biosynthesis; L-isoleucine biosynthesis; L-isoleucine from 2-oxobutanoate: step 2/4.</text>
</comment>
<dbReference type="InterPro" id="IPR014359">
    <property type="entry name" value="KARI_prok"/>
</dbReference>
<sequence length="327" mass="37009">MATIYYDQDANLDVVKDKTVAIIGYGNQGRSQALNMRDSGLKHIIVGSVRDTSWEKARQDGFEAYPIEEASKRADIIFLLLPDEIAPAIFKEKIAPNLEKGNVVNFSSGYNVTYGYIDLPENIDVIMVAPRMIGKGVRELYEIGEGFPSFLSVHQDVSGEAKEIAKALAKAIGSTKKGAIEVSFDDETYLDLFAEQITWPLIMKVLTEIYQFQVEMGHPEEAALMELYMSKEPVVMFEKFADVGVFRQLPFHSNTSQYGQMTSFQDVDSSYIRSFMKEKYNRITSGDFAKEWSKEQASGLETFKKLREEVLKHALTKAEDRLKSRLK</sequence>
<dbReference type="Gene3D" id="6.10.240.10">
    <property type="match status" value="1"/>
</dbReference>
<comment type="pathway">
    <text evidence="2">Amino-acid biosynthesis; L-valine biosynthesis; L-valine from pyruvate: step 2/4.</text>
</comment>
<dbReference type="AlphaFoldDB" id="A0A8J2ZNZ2"/>
<keyword evidence="9 11" id="KW-0100">Branched-chain amino acid biosynthesis</keyword>
<evidence type="ECO:0000259" key="12">
    <source>
        <dbReference type="PROSITE" id="PS51850"/>
    </source>
</evidence>
<dbReference type="EMBL" id="BMEV01000001">
    <property type="protein sequence ID" value="GGH68030.1"/>
    <property type="molecule type" value="Genomic_DNA"/>
</dbReference>
<comment type="caution">
    <text evidence="11">Lacks conserved residue(s) required for the propagation of feature annotation.</text>
</comment>
<evidence type="ECO:0000313" key="14">
    <source>
        <dbReference type="EMBL" id="GGH68030.1"/>
    </source>
</evidence>
<evidence type="ECO:0000256" key="11">
    <source>
        <dbReference type="PROSITE-ProRule" id="PRU01198"/>
    </source>
</evidence>
<accession>A0A8J2ZNZ2</accession>
<dbReference type="InterPro" id="IPR013023">
    <property type="entry name" value="KARI"/>
</dbReference>
<feature type="binding site" evidence="11">
    <location>
        <position position="195"/>
    </location>
    <ligand>
        <name>Mg(2+)</name>
        <dbReference type="ChEBI" id="CHEBI:18420"/>
        <label>1</label>
    </ligand>
</feature>
<dbReference type="PROSITE" id="PS51851">
    <property type="entry name" value="KARI_C"/>
    <property type="match status" value="1"/>
</dbReference>
<name>A0A8J2ZNZ2_9BACI</name>
<gene>
    <name evidence="14" type="ORF">GCM10010978_00600</name>
</gene>
<dbReference type="NCBIfam" id="TIGR00465">
    <property type="entry name" value="ilvC"/>
    <property type="match status" value="1"/>
</dbReference>
<dbReference type="InterPro" id="IPR008927">
    <property type="entry name" value="6-PGluconate_DH-like_C_sf"/>
</dbReference>
<feature type="domain" description="KARI N-terminal Rossmann" evidence="12">
    <location>
        <begin position="1"/>
        <end position="182"/>
    </location>
</feature>
<evidence type="ECO:0000259" key="13">
    <source>
        <dbReference type="PROSITE" id="PS51851"/>
    </source>
</evidence>
<dbReference type="GO" id="GO:0009099">
    <property type="term" value="P:L-valine biosynthetic process"/>
    <property type="evidence" value="ECO:0007669"/>
    <property type="project" value="UniProtKB-UniRule"/>
</dbReference>
<dbReference type="InterPro" id="IPR013116">
    <property type="entry name" value="KARI_N"/>
</dbReference>
<dbReference type="GO" id="GO:0004455">
    <property type="term" value="F:ketol-acid reductoisomerase activity"/>
    <property type="evidence" value="ECO:0007669"/>
    <property type="project" value="UniProtKB-UniRule"/>
</dbReference>
<dbReference type="SUPFAM" id="SSF48179">
    <property type="entry name" value="6-phosphogluconate dehydrogenase C-terminal domain-like"/>
    <property type="match status" value="1"/>
</dbReference>
<dbReference type="InterPro" id="IPR036291">
    <property type="entry name" value="NAD(P)-bd_dom_sf"/>
</dbReference>
<dbReference type="GO" id="GO:0050661">
    <property type="term" value="F:NADP binding"/>
    <property type="evidence" value="ECO:0007669"/>
    <property type="project" value="InterPro"/>
</dbReference>
<dbReference type="GO" id="GO:0009097">
    <property type="term" value="P:isoleucine biosynthetic process"/>
    <property type="evidence" value="ECO:0007669"/>
    <property type="project" value="UniProtKB-UniRule"/>
</dbReference>
<evidence type="ECO:0000256" key="1">
    <source>
        <dbReference type="ARBA" id="ARBA00001946"/>
    </source>
</evidence>
<dbReference type="UniPathway" id="UPA00049">
    <property type="reaction ID" value="UER00060"/>
</dbReference>
<dbReference type="InterPro" id="IPR000506">
    <property type="entry name" value="KARI_C"/>
</dbReference>
<proteinExistence type="inferred from homology"/>
<protein>
    <recommendedName>
        <fullName evidence="10">Ketol-acid reductoisomerase</fullName>
        <ecNumber evidence="10">1.1.1.86</ecNumber>
    </recommendedName>
</protein>
<keyword evidence="7 11" id="KW-0460">Magnesium</keyword>
<dbReference type="SUPFAM" id="SSF51735">
    <property type="entry name" value="NAD(P)-binding Rossmann-fold domains"/>
    <property type="match status" value="1"/>
</dbReference>
<dbReference type="GO" id="GO:0046872">
    <property type="term" value="F:metal ion binding"/>
    <property type="evidence" value="ECO:0007669"/>
    <property type="project" value="UniProtKB-UniRule"/>
</dbReference>
<evidence type="ECO:0000256" key="5">
    <source>
        <dbReference type="ARBA" id="ARBA00022605"/>
    </source>
</evidence>
<feature type="binding site" evidence="11">
    <location>
        <position position="191"/>
    </location>
    <ligand>
        <name>Mg(2+)</name>
        <dbReference type="ChEBI" id="CHEBI:18420"/>
        <label>2</label>
    </ligand>
</feature>
<dbReference type="RefSeq" id="WP_188390359.1">
    <property type="nucleotide sequence ID" value="NZ_BMEV01000001.1"/>
</dbReference>
<evidence type="ECO:0000256" key="9">
    <source>
        <dbReference type="ARBA" id="ARBA00023304"/>
    </source>
</evidence>
<dbReference type="UniPathway" id="UPA00047">
    <property type="reaction ID" value="UER00056"/>
</dbReference>
<dbReference type="Gene3D" id="3.40.50.720">
    <property type="entry name" value="NAD(P)-binding Rossmann-like Domain"/>
    <property type="match status" value="1"/>
</dbReference>
<evidence type="ECO:0000256" key="8">
    <source>
        <dbReference type="ARBA" id="ARBA00023002"/>
    </source>
</evidence>
<comment type="similarity">
    <text evidence="4 11">Belongs to the ketol-acid reductoisomerase family.</text>
</comment>
<keyword evidence="15" id="KW-1185">Reference proteome</keyword>
<keyword evidence="6 11" id="KW-0479">Metal-binding</keyword>
<evidence type="ECO:0000256" key="7">
    <source>
        <dbReference type="ARBA" id="ARBA00022842"/>
    </source>
</evidence>
<dbReference type="PIRSF" id="PIRSF000116">
    <property type="entry name" value="IlvC_gammaproteo"/>
    <property type="match status" value="1"/>
</dbReference>
<evidence type="ECO:0000256" key="3">
    <source>
        <dbReference type="ARBA" id="ARBA00004885"/>
    </source>
</evidence>